<evidence type="ECO:0000313" key="7">
    <source>
        <dbReference type="Proteomes" id="UP000694843"/>
    </source>
</evidence>
<dbReference type="PANTHER" id="PTHR15379">
    <property type="entry name" value="CELL GROWTH REGULATOR WITH RING FINGER DOMAIN PROTEIN 1"/>
    <property type="match status" value="1"/>
</dbReference>
<feature type="region of interest" description="Disordered" evidence="4">
    <location>
        <begin position="220"/>
        <end position="241"/>
    </location>
</feature>
<dbReference type="InterPro" id="IPR013083">
    <property type="entry name" value="Znf_RING/FYVE/PHD"/>
</dbReference>
<keyword evidence="7" id="KW-1185">Reference proteome</keyword>
<dbReference type="PROSITE" id="PS50089">
    <property type="entry name" value="ZF_RING_2"/>
    <property type="match status" value="1"/>
</dbReference>
<accession>A0A8B7PAI6</accession>
<dbReference type="Proteomes" id="UP000694843">
    <property type="component" value="Unplaced"/>
</dbReference>
<feature type="region of interest" description="Disordered" evidence="4">
    <location>
        <begin position="551"/>
        <end position="613"/>
    </location>
</feature>
<reference evidence="8" key="1">
    <citation type="submission" date="2025-08" db="UniProtKB">
        <authorList>
            <consortium name="RefSeq"/>
        </authorList>
    </citation>
    <scope>IDENTIFICATION</scope>
    <source>
        <tissue evidence="8">Whole organism</tissue>
    </source>
</reference>
<evidence type="ECO:0000256" key="1">
    <source>
        <dbReference type="ARBA" id="ARBA00022771"/>
    </source>
</evidence>
<dbReference type="GO" id="GO:0008270">
    <property type="term" value="F:zinc ion binding"/>
    <property type="evidence" value="ECO:0007669"/>
    <property type="project" value="UniProtKB-KW"/>
</dbReference>
<evidence type="ECO:0000259" key="6">
    <source>
        <dbReference type="PROSITE" id="PS50089"/>
    </source>
</evidence>
<dbReference type="Pfam" id="PF13920">
    <property type="entry name" value="zf-C3HC4_3"/>
    <property type="match status" value="1"/>
</dbReference>
<keyword evidence="2" id="KW-0862">Zinc</keyword>
<dbReference type="Gene3D" id="3.30.40.10">
    <property type="entry name" value="Zinc/RING finger domain, C3HC4 (zinc finger)"/>
    <property type="match status" value="1"/>
</dbReference>
<dbReference type="GO" id="GO:0030308">
    <property type="term" value="P:negative regulation of cell growth"/>
    <property type="evidence" value="ECO:0007669"/>
    <property type="project" value="TreeGrafter"/>
</dbReference>
<feature type="compositionally biased region" description="Low complexity" evidence="4">
    <location>
        <begin position="220"/>
        <end position="231"/>
    </location>
</feature>
<evidence type="ECO:0000313" key="8">
    <source>
        <dbReference type="RefSeq" id="XP_018023088.1"/>
    </source>
</evidence>
<evidence type="ECO:0000256" key="3">
    <source>
        <dbReference type="PROSITE-ProRule" id="PRU00175"/>
    </source>
</evidence>
<dbReference type="SUPFAM" id="SSF57850">
    <property type="entry name" value="RING/U-box"/>
    <property type="match status" value="1"/>
</dbReference>
<evidence type="ECO:0000256" key="2">
    <source>
        <dbReference type="ARBA" id="ARBA00022833"/>
    </source>
</evidence>
<dbReference type="GeneID" id="108679077"/>
<dbReference type="AlphaFoldDB" id="A0A8B7PAI6"/>
<feature type="region of interest" description="Disordered" evidence="4">
    <location>
        <begin position="254"/>
        <end position="275"/>
    </location>
</feature>
<dbReference type="PANTHER" id="PTHR15379:SF2">
    <property type="entry name" value="CELL GROWTH REGULATOR WITH RING FINGER DOMAIN PROTEIN 1"/>
    <property type="match status" value="1"/>
</dbReference>
<dbReference type="OrthoDB" id="10251219at2759"/>
<dbReference type="RefSeq" id="XP_018023088.1">
    <property type="nucleotide sequence ID" value="XM_018167599.2"/>
</dbReference>
<dbReference type="InterPro" id="IPR001841">
    <property type="entry name" value="Znf_RING"/>
</dbReference>
<keyword evidence="1 3" id="KW-0479">Metal-binding</keyword>
<keyword evidence="1 3" id="KW-0863">Zinc-finger</keyword>
<sequence>MAGFLALVAEATNAISGALIISCLLLVTLLILRFQHDNPSSVVHVQHQPVQVAVQKLFVPYTLALCTSADNDVQESGLKARVRCGALGRGCLVRWWWGALMSDLAQLLHAPWQHFSNCVVNDTAFEGLQGGSKVLEAGDHELLLETKEALTLGCAPRQRYPLVVVQLNTDACQHDVQVGCLVTIVHVADALCPEHSRVLYQYLKQCTGQLTMLTTLYTQSNGTSHNSTSSSKAPATHAKPDLSKEAGIASEDIDESFSPCHPSNHKSHDDGQVDSFGAQNVLNSTAETVNESTSKMRTDEDVVASGVEVAVSNCSCVCTRENQHLEKHAEISNENHSVRNSMNNLNEYKNIVGVSVRKRIRATEYQEEVPDYTSNVPTSSHACYPNSVSPSASPNDSNPVRSQNCKSGNEIICEAIVPNDSSESRYNVPSSSLNMSDSSITVSNYNYQMETLTHAPGHAPCIRSSSENKDSIGNYPENVQNCDRKTSNSVFDYDSSVVVDSPSSHNKMTTRAQTLPGVERNLPLDEHKLLLSSRKVIANVEALHPAVQESAVDGQNSLDGRASPADGQNCLDGRASPADGQNCRDGRASPADGQNCLDGRASPADGQNSLDDRASPAIGQELLSGSHAPFPGTHNISEPASDDCVVCQVESVSIALLPCCHVCVCWSCFSHLMEQRQACPLCRQHVTAYFIV</sequence>
<evidence type="ECO:0000256" key="5">
    <source>
        <dbReference type="SAM" id="Phobius"/>
    </source>
</evidence>
<organism evidence="7 8">
    <name type="scientific">Hyalella azteca</name>
    <name type="common">Amphipod</name>
    <dbReference type="NCBI Taxonomy" id="294128"/>
    <lineage>
        <taxon>Eukaryota</taxon>
        <taxon>Metazoa</taxon>
        <taxon>Ecdysozoa</taxon>
        <taxon>Arthropoda</taxon>
        <taxon>Crustacea</taxon>
        <taxon>Multicrustacea</taxon>
        <taxon>Malacostraca</taxon>
        <taxon>Eumalacostraca</taxon>
        <taxon>Peracarida</taxon>
        <taxon>Amphipoda</taxon>
        <taxon>Senticaudata</taxon>
        <taxon>Talitrida</taxon>
        <taxon>Talitroidea</taxon>
        <taxon>Hyalellidae</taxon>
        <taxon>Hyalella</taxon>
    </lineage>
</organism>
<protein>
    <submittedName>
        <fullName evidence="8">Uncharacterized protein LOC108679077 isoform X1</fullName>
    </submittedName>
</protein>
<dbReference type="InterPro" id="IPR042496">
    <property type="entry name" value="CGRF1"/>
</dbReference>
<proteinExistence type="predicted"/>
<gene>
    <name evidence="8" type="primary">LOC108679077</name>
</gene>
<feature type="transmembrane region" description="Helical" evidence="5">
    <location>
        <begin position="14"/>
        <end position="32"/>
    </location>
</feature>
<keyword evidence="5" id="KW-0812">Transmembrane</keyword>
<feature type="region of interest" description="Disordered" evidence="4">
    <location>
        <begin position="383"/>
        <end position="403"/>
    </location>
</feature>
<keyword evidence="5" id="KW-0472">Membrane</keyword>
<name>A0A8B7PAI6_HYAAZ</name>
<feature type="domain" description="RING-type" evidence="6">
    <location>
        <begin position="644"/>
        <end position="683"/>
    </location>
</feature>
<dbReference type="KEGG" id="hazt:108679077"/>
<evidence type="ECO:0000256" key="4">
    <source>
        <dbReference type="SAM" id="MobiDB-lite"/>
    </source>
</evidence>
<keyword evidence="5" id="KW-1133">Transmembrane helix</keyword>